<reference evidence="6 7" key="1">
    <citation type="submission" date="2018-04" db="EMBL/GenBank/DDBJ databases">
        <title>Genomic Encyclopedia of Archaeal and Bacterial Type Strains, Phase II (KMG-II): from individual species to whole genera.</title>
        <authorList>
            <person name="Goeker M."/>
        </authorList>
    </citation>
    <scope>NUCLEOTIDE SEQUENCE [LARGE SCALE GENOMIC DNA]</scope>
    <source>
        <strain evidence="6 7">DSM 23382</strain>
    </source>
</reference>
<dbReference type="Proteomes" id="UP000244081">
    <property type="component" value="Unassembled WGS sequence"/>
</dbReference>
<comment type="cofactor">
    <cofactor evidence="3">
        <name>Mg(2+)</name>
        <dbReference type="ChEBI" id="CHEBI:18420"/>
    </cofactor>
    <text evidence="3">Binds 1 Mg(2+) ion.</text>
</comment>
<feature type="binding site" evidence="3">
    <location>
        <position position="463"/>
    </location>
    <ligand>
        <name>Zn(2+)</name>
        <dbReference type="ChEBI" id="CHEBI:29105"/>
        <label>2</label>
    </ligand>
</feature>
<dbReference type="OrthoDB" id="9794455at2"/>
<protein>
    <submittedName>
        <fullName evidence="6">Alkaline phosphatase</fullName>
    </submittedName>
</protein>
<dbReference type="InterPro" id="IPR001952">
    <property type="entry name" value="Alkaline_phosphatase"/>
</dbReference>
<feature type="binding site" evidence="3">
    <location>
        <position position="368"/>
    </location>
    <ligand>
        <name>Zn(2+)</name>
        <dbReference type="ChEBI" id="CHEBI:29105"/>
        <label>2</label>
    </ligand>
</feature>
<comment type="similarity">
    <text evidence="4">Belongs to the alkaline phosphatase family.</text>
</comment>
<evidence type="ECO:0000256" key="5">
    <source>
        <dbReference type="SAM" id="SignalP"/>
    </source>
</evidence>
<dbReference type="CDD" id="cd16012">
    <property type="entry name" value="ALP"/>
    <property type="match status" value="1"/>
</dbReference>
<evidence type="ECO:0000313" key="6">
    <source>
        <dbReference type="EMBL" id="PTW60682.1"/>
    </source>
</evidence>
<evidence type="ECO:0000256" key="4">
    <source>
        <dbReference type="RuleBase" id="RU003946"/>
    </source>
</evidence>
<gene>
    <name evidence="6" type="ORF">C8N35_104310</name>
</gene>
<feature type="binding site" evidence="3">
    <location>
        <position position="62"/>
    </location>
    <ligand>
        <name>Mg(2+)</name>
        <dbReference type="ChEBI" id="CHEBI:18420"/>
    </ligand>
</feature>
<comment type="caution">
    <text evidence="6">The sequence shown here is derived from an EMBL/GenBank/DDBJ whole genome shotgun (WGS) entry which is preliminary data.</text>
</comment>
<dbReference type="PANTHER" id="PTHR11596">
    <property type="entry name" value="ALKALINE PHOSPHATASE"/>
    <property type="match status" value="1"/>
</dbReference>
<dbReference type="SMART" id="SM00098">
    <property type="entry name" value="alkPPc"/>
    <property type="match status" value="1"/>
</dbReference>
<sequence length="501" mass="53389">MKLFIAALVAGATAASACAQAQDALPQAGSEWFKLGQDTLAANLAKKPNTRRARNIILFTADGQGVGTNYAVRLFSGQQKGLLGSEYVQPQEAFPHLALVKTYTTNGQTPDSAPTAGAMNTGVKQKNGMINIDPSVDHGDCAGVTGHELKTFAEIVSGEGRSVGVISTARLTHATPAGVYAKTANRNWEDDSKLPEGCTAQKDIAAQLFDQVKAGVIDIALGGGRRHFIPKDAKGEEGKSGKRTDGRNIIKEIQDLGGQYAWNEDTFKALDLDSDKPVIGLFEASHMKYETDRTGEPSLAEMTAAAIKKLSKNGNGFFLDIEAGRVDHANHDGNGYRMMTDGKAFADAIALADELTDDADTLIIVTADHEHSIAFNGYCGRGSPVNGLCYDVDGKGVKHAAEPLKGDDGKPYTVVGYLNGVGSVLKKQDDGTYSGSRPDVTEAQAEDKDYVQQALIPLSSETHSGEDVAIYAKGPWSQLFDGTVEQNYIFHVMNYAAHNGE</sequence>
<dbReference type="PRINTS" id="PR00113">
    <property type="entry name" value="ALKPHPHTASE"/>
</dbReference>
<keyword evidence="3" id="KW-0460">Magnesium</keyword>
<dbReference type="AlphaFoldDB" id="A0A2T5VAA6"/>
<feature type="binding site" evidence="3">
    <location>
        <position position="327"/>
    </location>
    <ligand>
        <name>Zn(2+)</name>
        <dbReference type="ChEBI" id="CHEBI:29105"/>
        <label>2</label>
    </ligand>
</feature>
<evidence type="ECO:0000256" key="1">
    <source>
        <dbReference type="ARBA" id="ARBA00022553"/>
    </source>
</evidence>
<feature type="chain" id="PRO_5015395603" evidence="5">
    <location>
        <begin position="22"/>
        <end position="501"/>
    </location>
</feature>
<dbReference type="GO" id="GO:0004035">
    <property type="term" value="F:alkaline phosphatase activity"/>
    <property type="evidence" value="ECO:0007669"/>
    <property type="project" value="TreeGrafter"/>
</dbReference>
<evidence type="ECO:0000256" key="3">
    <source>
        <dbReference type="PIRSR" id="PIRSR601952-2"/>
    </source>
</evidence>
<accession>A0A2T5VAA6</accession>
<feature type="signal peptide" evidence="5">
    <location>
        <begin position="1"/>
        <end position="21"/>
    </location>
</feature>
<dbReference type="Pfam" id="PF00245">
    <property type="entry name" value="Alk_phosphatase"/>
    <property type="match status" value="1"/>
</dbReference>
<proteinExistence type="inferred from homology"/>
<dbReference type="PANTHER" id="PTHR11596:SF5">
    <property type="entry name" value="ALKALINE PHOSPHATASE"/>
    <property type="match status" value="1"/>
</dbReference>
<evidence type="ECO:0000313" key="7">
    <source>
        <dbReference type="Proteomes" id="UP000244081"/>
    </source>
</evidence>
<dbReference type="GO" id="GO:0046872">
    <property type="term" value="F:metal ion binding"/>
    <property type="evidence" value="ECO:0007669"/>
    <property type="project" value="UniProtKB-KW"/>
</dbReference>
<feature type="binding site" evidence="3">
    <location>
        <position position="173"/>
    </location>
    <ligand>
        <name>Mg(2+)</name>
        <dbReference type="ChEBI" id="CHEBI:18420"/>
    </ligand>
</feature>
<comment type="cofactor">
    <cofactor evidence="3">
        <name>Zn(2+)</name>
        <dbReference type="ChEBI" id="CHEBI:29105"/>
    </cofactor>
    <text evidence="3">Binds 2 Zn(2+) ions.</text>
</comment>
<organism evidence="6 7">
    <name type="scientific">Breoghania corrubedonensis</name>
    <dbReference type="NCBI Taxonomy" id="665038"/>
    <lineage>
        <taxon>Bacteria</taxon>
        <taxon>Pseudomonadati</taxon>
        <taxon>Pseudomonadota</taxon>
        <taxon>Alphaproteobacteria</taxon>
        <taxon>Hyphomicrobiales</taxon>
        <taxon>Stappiaceae</taxon>
        <taxon>Breoghania</taxon>
    </lineage>
</organism>
<feature type="binding site" evidence="3">
    <location>
        <position position="322"/>
    </location>
    <ligand>
        <name>Mg(2+)</name>
        <dbReference type="ChEBI" id="CHEBI:18420"/>
    </ligand>
</feature>
<evidence type="ECO:0000256" key="2">
    <source>
        <dbReference type="PIRSR" id="PIRSR601952-1"/>
    </source>
</evidence>
<feature type="binding site" evidence="3">
    <location>
        <position position="62"/>
    </location>
    <ligand>
        <name>Zn(2+)</name>
        <dbReference type="ChEBI" id="CHEBI:29105"/>
        <label>2</label>
    </ligand>
</feature>
<keyword evidence="3" id="KW-0479">Metal-binding</keyword>
<dbReference type="RefSeq" id="WP_107990268.1">
    <property type="nucleotide sequence ID" value="NZ_QAYG01000004.1"/>
</dbReference>
<feature type="active site" description="Phosphoserine intermediate" evidence="2">
    <location>
        <position position="112"/>
    </location>
</feature>
<name>A0A2T5VAA6_9HYPH</name>
<feature type="binding site" evidence="3">
    <location>
        <position position="331"/>
    </location>
    <ligand>
        <name>Zn(2+)</name>
        <dbReference type="ChEBI" id="CHEBI:29105"/>
        <label>2</label>
    </ligand>
</feature>
<dbReference type="Gene3D" id="3.40.720.10">
    <property type="entry name" value="Alkaline Phosphatase, subunit A"/>
    <property type="match status" value="1"/>
</dbReference>
<dbReference type="InterPro" id="IPR017850">
    <property type="entry name" value="Alkaline_phosphatase_core_sf"/>
</dbReference>
<keyword evidence="3" id="KW-0862">Zinc</keyword>
<keyword evidence="5" id="KW-0732">Signal</keyword>
<feature type="binding site" evidence="3">
    <location>
        <position position="369"/>
    </location>
    <ligand>
        <name>Zn(2+)</name>
        <dbReference type="ChEBI" id="CHEBI:29105"/>
        <label>2</label>
    </ligand>
</feature>
<dbReference type="EMBL" id="QAYG01000004">
    <property type="protein sequence ID" value="PTW60682.1"/>
    <property type="molecule type" value="Genomic_DNA"/>
</dbReference>
<keyword evidence="1" id="KW-0597">Phosphoprotein</keyword>
<dbReference type="SUPFAM" id="SSF53649">
    <property type="entry name" value="Alkaline phosphatase-like"/>
    <property type="match status" value="1"/>
</dbReference>
<feature type="binding site" evidence="3">
    <location>
        <position position="175"/>
    </location>
    <ligand>
        <name>Mg(2+)</name>
        <dbReference type="ChEBI" id="CHEBI:18420"/>
    </ligand>
</feature>
<keyword evidence="7" id="KW-1185">Reference proteome</keyword>
<dbReference type="PROSITE" id="PS51257">
    <property type="entry name" value="PROKAR_LIPOPROTEIN"/>
    <property type="match status" value="1"/>
</dbReference>